<name>A0A8E2JZB5_9PEZI</name>
<keyword evidence="2" id="KW-1185">Reference proteome</keyword>
<evidence type="ECO:0000313" key="1">
    <source>
        <dbReference type="EMBL" id="OCL15299.1"/>
    </source>
</evidence>
<dbReference type="Proteomes" id="UP000250140">
    <property type="component" value="Unassembled WGS sequence"/>
</dbReference>
<dbReference type="AlphaFoldDB" id="A0A8E2JZB5"/>
<gene>
    <name evidence="1" type="ORF">AOQ84DRAFT_48878</name>
</gene>
<proteinExistence type="predicted"/>
<accession>A0A8E2JZB5</accession>
<organism evidence="1 2">
    <name type="scientific">Glonium stellatum</name>
    <dbReference type="NCBI Taxonomy" id="574774"/>
    <lineage>
        <taxon>Eukaryota</taxon>
        <taxon>Fungi</taxon>
        <taxon>Dikarya</taxon>
        <taxon>Ascomycota</taxon>
        <taxon>Pezizomycotina</taxon>
        <taxon>Dothideomycetes</taxon>
        <taxon>Pleosporomycetidae</taxon>
        <taxon>Gloniales</taxon>
        <taxon>Gloniaceae</taxon>
        <taxon>Glonium</taxon>
    </lineage>
</organism>
<reference evidence="1 2" key="1">
    <citation type="journal article" date="2016" name="Nat. Commun.">
        <title>Ectomycorrhizal ecology is imprinted in the genome of the dominant symbiotic fungus Cenococcum geophilum.</title>
        <authorList>
            <consortium name="DOE Joint Genome Institute"/>
            <person name="Peter M."/>
            <person name="Kohler A."/>
            <person name="Ohm R.A."/>
            <person name="Kuo A."/>
            <person name="Krutzmann J."/>
            <person name="Morin E."/>
            <person name="Arend M."/>
            <person name="Barry K.W."/>
            <person name="Binder M."/>
            <person name="Choi C."/>
            <person name="Clum A."/>
            <person name="Copeland A."/>
            <person name="Grisel N."/>
            <person name="Haridas S."/>
            <person name="Kipfer T."/>
            <person name="LaButti K."/>
            <person name="Lindquist E."/>
            <person name="Lipzen A."/>
            <person name="Maire R."/>
            <person name="Meier B."/>
            <person name="Mihaltcheva S."/>
            <person name="Molinier V."/>
            <person name="Murat C."/>
            <person name="Poggeler S."/>
            <person name="Quandt C.A."/>
            <person name="Sperisen C."/>
            <person name="Tritt A."/>
            <person name="Tisserant E."/>
            <person name="Crous P.W."/>
            <person name="Henrissat B."/>
            <person name="Nehls U."/>
            <person name="Egli S."/>
            <person name="Spatafora J.W."/>
            <person name="Grigoriev I.V."/>
            <person name="Martin F.M."/>
        </authorList>
    </citation>
    <scope>NUCLEOTIDE SEQUENCE [LARGE SCALE GENOMIC DNA]</scope>
    <source>
        <strain evidence="1 2">CBS 207.34</strain>
    </source>
</reference>
<dbReference type="EMBL" id="KV748460">
    <property type="protein sequence ID" value="OCL15299.1"/>
    <property type="molecule type" value="Genomic_DNA"/>
</dbReference>
<protein>
    <submittedName>
        <fullName evidence="1">Uncharacterized protein</fullName>
    </submittedName>
</protein>
<evidence type="ECO:0000313" key="2">
    <source>
        <dbReference type="Proteomes" id="UP000250140"/>
    </source>
</evidence>
<sequence length="58" mass="6701">MVVQNHDAVPLKSRGGLVDDHNLQVKREFLFVDDGFNHARFRRHRNGALRARQCSCVI</sequence>